<dbReference type="PANTHER" id="PTHR20941">
    <property type="entry name" value="FOLATE SYNTHESIS PROTEINS"/>
    <property type="match status" value="1"/>
</dbReference>
<dbReference type="GO" id="GO:0004156">
    <property type="term" value="F:dihydropteroate synthase activity"/>
    <property type="evidence" value="ECO:0007669"/>
    <property type="project" value="UniProtKB-EC"/>
</dbReference>
<dbReference type="PROSITE" id="PS00793">
    <property type="entry name" value="DHPS_2"/>
    <property type="match status" value="1"/>
</dbReference>
<dbReference type="PROSITE" id="PS50972">
    <property type="entry name" value="PTERIN_BINDING"/>
    <property type="match status" value="1"/>
</dbReference>
<dbReference type="GO" id="GO:0046872">
    <property type="term" value="F:metal ion binding"/>
    <property type="evidence" value="ECO:0007669"/>
    <property type="project" value="UniProtKB-KW"/>
</dbReference>
<evidence type="ECO:0000313" key="7">
    <source>
        <dbReference type="EMBL" id="SNQ49230.1"/>
    </source>
</evidence>
<comment type="function">
    <text evidence="3">Has very low affinity for the DHPS substrate 6-hydroxymethyl-7,8-dihydropterin-pyrophosphate, but can bind the inhibitor dapsone. Seems to lack dihydropteroate synthase activity, and does probably not function in folate metabolism.</text>
</comment>
<comment type="cofactor">
    <cofactor evidence="4">
        <name>Mg(2+)</name>
        <dbReference type="ChEBI" id="CHEBI:18420"/>
    </cofactor>
</comment>
<dbReference type="Proteomes" id="UP000234331">
    <property type="component" value="Unassembled WGS sequence"/>
</dbReference>
<dbReference type="FunFam" id="3.20.20.20:FF:000008">
    <property type="entry name" value="Dihydropteroate synthase"/>
    <property type="match status" value="1"/>
</dbReference>
<comment type="pathway">
    <text evidence="4">Cofactor biosynthesis; tetrahydrofolate biosynthesis; 7,8-dihydrofolate from 2-amino-4-hydroxy-6-hydroxymethyl-7,8-dihydropteridine diphosphate and 4-aminobenzoate: step 1/2.</text>
</comment>
<protein>
    <recommendedName>
        <fullName evidence="4">Dihydropteroate synthase</fullName>
        <shortName evidence="4">DHPS</shortName>
        <ecNumber evidence="4">2.5.1.15</ecNumber>
    </recommendedName>
    <alternativeName>
        <fullName evidence="4">Dihydropteroate pyrophosphorylase</fullName>
    </alternativeName>
</protein>
<dbReference type="GO" id="GO:0046654">
    <property type="term" value="P:tetrahydrofolate biosynthetic process"/>
    <property type="evidence" value="ECO:0007669"/>
    <property type="project" value="UniProtKB-UniPathway"/>
</dbReference>
<feature type="domain" description="Pterin-binding" evidence="6">
    <location>
        <begin position="70"/>
        <end position="323"/>
    </location>
</feature>
<name>A0A2I2KU98_9ACTN</name>
<evidence type="ECO:0000313" key="8">
    <source>
        <dbReference type="Proteomes" id="UP000234331"/>
    </source>
</evidence>
<dbReference type="Pfam" id="PF00809">
    <property type="entry name" value="Pterin_bind"/>
    <property type="match status" value="1"/>
</dbReference>
<evidence type="ECO:0000256" key="2">
    <source>
        <dbReference type="ARBA" id="ARBA00011738"/>
    </source>
</evidence>
<evidence type="ECO:0000256" key="4">
    <source>
        <dbReference type="RuleBase" id="RU361205"/>
    </source>
</evidence>
<dbReference type="InterPro" id="IPR011005">
    <property type="entry name" value="Dihydropteroate_synth-like_sf"/>
</dbReference>
<comment type="function">
    <text evidence="4">Catalyzes the condensation of para-aminobenzoate (pABA) with 6-hydroxymethyl-7,8-dihydropterin diphosphate (DHPt-PP) to form 7,8-dihydropteroate (H2Pte), the immediate precursor of folate derivatives.</text>
</comment>
<dbReference type="InterPro" id="IPR000489">
    <property type="entry name" value="Pterin-binding_dom"/>
</dbReference>
<keyword evidence="4" id="KW-0479">Metal-binding</keyword>
<dbReference type="InterPro" id="IPR045031">
    <property type="entry name" value="DHP_synth-like"/>
</dbReference>
<dbReference type="EMBL" id="FZMO01000235">
    <property type="protein sequence ID" value="SNQ49230.1"/>
    <property type="molecule type" value="Genomic_DNA"/>
</dbReference>
<feature type="compositionally biased region" description="Low complexity" evidence="5">
    <location>
        <begin position="13"/>
        <end position="26"/>
    </location>
</feature>
<dbReference type="UniPathway" id="UPA00077">
    <property type="reaction ID" value="UER00156"/>
</dbReference>
<dbReference type="AlphaFoldDB" id="A0A2I2KU98"/>
<dbReference type="NCBIfam" id="TIGR01496">
    <property type="entry name" value="DHPS"/>
    <property type="match status" value="1"/>
</dbReference>
<dbReference type="GO" id="GO:0046656">
    <property type="term" value="P:folic acid biosynthetic process"/>
    <property type="evidence" value="ECO:0007669"/>
    <property type="project" value="UniProtKB-KW"/>
</dbReference>
<dbReference type="PROSITE" id="PS00792">
    <property type="entry name" value="DHPS_1"/>
    <property type="match status" value="1"/>
</dbReference>
<dbReference type="Gene3D" id="3.20.20.20">
    <property type="entry name" value="Dihydropteroate synthase-like"/>
    <property type="match status" value="1"/>
</dbReference>
<evidence type="ECO:0000256" key="5">
    <source>
        <dbReference type="SAM" id="MobiDB-lite"/>
    </source>
</evidence>
<dbReference type="PANTHER" id="PTHR20941:SF8">
    <property type="entry name" value="INACTIVE DIHYDROPTEROATE SYNTHASE 2"/>
    <property type="match status" value="1"/>
</dbReference>
<evidence type="ECO:0000256" key="1">
    <source>
        <dbReference type="ARBA" id="ARBA00009503"/>
    </source>
</evidence>
<evidence type="ECO:0000256" key="3">
    <source>
        <dbReference type="ARBA" id="ARBA00058850"/>
    </source>
</evidence>
<dbReference type="EC" id="2.5.1.15" evidence="4"/>
<dbReference type="SUPFAM" id="SSF51717">
    <property type="entry name" value="Dihydropteroate synthetase-like"/>
    <property type="match status" value="1"/>
</dbReference>
<reference evidence="7 8" key="1">
    <citation type="submission" date="2017-06" db="EMBL/GenBank/DDBJ databases">
        <authorList>
            <person name="Kim H.J."/>
            <person name="Triplett B.A."/>
        </authorList>
    </citation>
    <scope>NUCLEOTIDE SEQUENCE [LARGE SCALE GENOMIC DNA]</scope>
    <source>
        <strain evidence="7">FRACA_ARgP5</strain>
    </source>
</reference>
<comment type="similarity">
    <text evidence="1 4">Belongs to the DHPS family.</text>
</comment>
<dbReference type="InterPro" id="IPR006390">
    <property type="entry name" value="DHP_synth_dom"/>
</dbReference>
<sequence>MAAHPTETPSNLPAGTPGGAPDDPGIPGVPGTPGTPGAAGASDGRPGTERTGRAQGPLRLGRRVFGPGELVVMAIVNRTPDSFFDRGATYGEAEALAAVDSAVEQGAGIIDIGGVKAAPGGEVSAAEELRRVGGFVAAVRARHADVVISVDTWRAEVGRVVASEGADLLNDAWGGVDPELAEVAAQFGTGLVCTHAGHLPPRTRPHRMTYDDVVADIVTTTVGLAERAVALGVRPDAVLVDPGHDFGKNSRHSLEATRRLPELAATGWPVLVAMSNKDFVGEALDAGVDERLEGTLAATALSAWLGARVFRAHQVTATIGTLRMVAAIRGDADLAVARRGVV</sequence>
<gene>
    <name evidence="7" type="primary">folP</name>
    <name evidence="7" type="ORF">FRACA_310022</name>
</gene>
<keyword evidence="4" id="KW-0808">Transferase</keyword>
<organism evidence="7 8">
    <name type="scientific">Frankia canadensis</name>
    <dbReference type="NCBI Taxonomy" id="1836972"/>
    <lineage>
        <taxon>Bacteria</taxon>
        <taxon>Bacillati</taxon>
        <taxon>Actinomycetota</taxon>
        <taxon>Actinomycetes</taxon>
        <taxon>Frankiales</taxon>
        <taxon>Frankiaceae</taxon>
        <taxon>Frankia</taxon>
    </lineage>
</organism>
<comment type="subunit">
    <text evidence="2">Homodimer.</text>
</comment>
<keyword evidence="8" id="KW-1185">Reference proteome</keyword>
<dbReference type="GO" id="GO:0005829">
    <property type="term" value="C:cytosol"/>
    <property type="evidence" value="ECO:0007669"/>
    <property type="project" value="TreeGrafter"/>
</dbReference>
<proteinExistence type="inferred from homology"/>
<accession>A0A2I2KU98</accession>
<feature type="region of interest" description="Disordered" evidence="5">
    <location>
        <begin position="1"/>
        <end position="60"/>
    </location>
</feature>
<evidence type="ECO:0000259" key="6">
    <source>
        <dbReference type="PROSITE" id="PS50972"/>
    </source>
</evidence>
<keyword evidence="4" id="KW-0289">Folate biosynthesis</keyword>
<keyword evidence="4" id="KW-0460">Magnesium</keyword>
<feature type="compositionally biased region" description="Low complexity" evidence="5">
    <location>
        <begin position="35"/>
        <end position="44"/>
    </location>
</feature>